<dbReference type="Gene3D" id="2.40.440.10">
    <property type="entry name" value="L,D-transpeptidase catalytic domain-like"/>
    <property type="match status" value="1"/>
</dbReference>
<keyword evidence="4" id="KW-0573">Peptidoglycan synthesis</keyword>
<dbReference type="Pfam" id="PF03734">
    <property type="entry name" value="YkuD"/>
    <property type="match status" value="1"/>
</dbReference>
<evidence type="ECO:0000256" key="3">
    <source>
        <dbReference type="ARBA" id="ARBA00022960"/>
    </source>
</evidence>
<dbReference type="GO" id="GO:0005576">
    <property type="term" value="C:extracellular region"/>
    <property type="evidence" value="ECO:0007669"/>
    <property type="project" value="TreeGrafter"/>
</dbReference>
<gene>
    <name evidence="10" type="ORF">SVIO_060000</name>
</gene>
<feature type="compositionally biased region" description="Low complexity" evidence="7">
    <location>
        <begin position="395"/>
        <end position="414"/>
    </location>
</feature>
<dbReference type="GO" id="GO:0008360">
    <property type="term" value="P:regulation of cell shape"/>
    <property type="evidence" value="ECO:0007669"/>
    <property type="project" value="UniProtKB-KW"/>
</dbReference>
<feature type="compositionally biased region" description="Low complexity" evidence="7">
    <location>
        <begin position="346"/>
        <end position="385"/>
    </location>
</feature>
<dbReference type="Gene3D" id="2.60.40.3780">
    <property type="match status" value="1"/>
</dbReference>
<evidence type="ECO:0000259" key="9">
    <source>
        <dbReference type="Pfam" id="PF17964"/>
    </source>
</evidence>
<dbReference type="InterPro" id="IPR050979">
    <property type="entry name" value="LD-transpeptidase"/>
</dbReference>
<feature type="region of interest" description="Disordered" evidence="7">
    <location>
        <begin position="343"/>
        <end position="452"/>
    </location>
</feature>
<evidence type="ECO:0000256" key="7">
    <source>
        <dbReference type="SAM" id="MobiDB-lite"/>
    </source>
</evidence>
<keyword evidence="6" id="KW-0961">Cell wall biogenesis/degradation</keyword>
<dbReference type="SUPFAM" id="SSF141523">
    <property type="entry name" value="L,D-transpeptidase catalytic domain-like"/>
    <property type="match status" value="1"/>
</dbReference>
<evidence type="ECO:0008006" key="12">
    <source>
        <dbReference type="Google" id="ProtNLM"/>
    </source>
</evidence>
<comment type="pathway">
    <text evidence="1">Cell wall biogenesis; peptidoglycan biosynthesis.</text>
</comment>
<accession>A0A4D4L9T7</accession>
<dbReference type="Proteomes" id="UP000301309">
    <property type="component" value="Unassembled WGS sequence"/>
</dbReference>
<feature type="domain" description="L,D-TPase catalytic" evidence="8">
    <location>
        <begin position="264"/>
        <end position="350"/>
    </location>
</feature>
<protein>
    <recommendedName>
        <fullName evidence="12">Bacterial Ig domain-containing protein</fullName>
    </recommendedName>
</protein>
<dbReference type="Pfam" id="PF17964">
    <property type="entry name" value="Big_10"/>
    <property type="match status" value="1"/>
</dbReference>
<feature type="domain" description="Bacterial Ig" evidence="9">
    <location>
        <begin position="72"/>
        <end position="242"/>
    </location>
</feature>
<dbReference type="CDD" id="cd16913">
    <property type="entry name" value="YkuD_like"/>
    <property type="match status" value="1"/>
</dbReference>
<organism evidence="10 11">
    <name type="scientific">Streptomyces violaceusniger</name>
    <dbReference type="NCBI Taxonomy" id="68280"/>
    <lineage>
        <taxon>Bacteria</taxon>
        <taxon>Bacillati</taxon>
        <taxon>Actinomycetota</taxon>
        <taxon>Actinomycetes</taxon>
        <taxon>Kitasatosporales</taxon>
        <taxon>Streptomycetaceae</taxon>
        <taxon>Streptomyces</taxon>
        <taxon>Streptomyces violaceusniger group</taxon>
    </lineage>
</organism>
<evidence type="ECO:0000256" key="6">
    <source>
        <dbReference type="ARBA" id="ARBA00023316"/>
    </source>
</evidence>
<evidence type="ECO:0000313" key="11">
    <source>
        <dbReference type="Proteomes" id="UP000301309"/>
    </source>
</evidence>
<feature type="compositionally biased region" description="Basic residues" evidence="7">
    <location>
        <begin position="423"/>
        <end position="437"/>
    </location>
</feature>
<dbReference type="InterPro" id="IPR005490">
    <property type="entry name" value="LD_TPept_cat_dom"/>
</dbReference>
<evidence type="ECO:0000256" key="2">
    <source>
        <dbReference type="ARBA" id="ARBA00022679"/>
    </source>
</evidence>
<evidence type="ECO:0000256" key="1">
    <source>
        <dbReference type="ARBA" id="ARBA00004752"/>
    </source>
</evidence>
<evidence type="ECO:0000256" key="5">
    <source>
        <dbReference type="ARBA" id="ARBA00023315"/>
    </source>
</evidence>
<dbReference type="GO" id="GO:0071555">
    <property type="term" value="P:cell wall organization"/>
    <property type="evidence" value="ECO:0007669"/>
    <property type="project" value="UniProtKB-KW"/>
</dbReference>
<reference evidence="10 11" key="1">
    <citation type="journal article" date="2020" name="Int. J. Syst. Evol. Microbiol.">
        <title>Reclassification of Streptomyces castelarensis and Streptomyces sporoclivatus as later heterotypic synonyms of Streptomyces antimycoticus.</title>
        <authorList>
            <person name="Komaki H."/>
            <person name="Tamura T."/>
        </authorList>
    </citation>
    <scope>NUCLEOTIDE SEQUENCE [LARGE SCALE GENOMIC DNA]</scope>
    <source>
        <strain evidence="10 11">NBRC 13459</strain>
    </source>
</reference>
<proteinExistence type="predicted"/>
<evidence type="ECO:0000313" key="10">
    <source>
        <dbReference type="EMBL" id="GDY55377.1"/>
    </source>
</evidence>
<dbReference type="InterPro" id="IPR038063">
    <property type="entry name" value="Transpep_catalytic_dom"/>
</dbReference>
<dbReference type="GO" id="GO:0016746">
    <property type="term" value="F:acyltransferase activity"/>
    <property type="evidence" value="ECO:0007669"/>
    <property type="project" value="UniProtKB-KW"/>
</dbReference>
<sequence>MLTHSSAPTNPPHDSRKRSSVLSVRSLRTLVVPAIAVALLAGCQSASKSTSVDPADAKPARITITPGSDSAAIAPDAPVKVTASHGTLTKVRIVPDGAGSQAVSVTGALSHAKTSWRSNRTMTPGTTYTVEATATNAAGKTAVQHSTFRTRAAQQINGVTVTPSKGTTVGVGQPVSVAFDHPVTEKAAVERQLSISTSPKVEGTWGWVKDPLTGIERVDWRPKTYWHKGTKVTLRARLSGVNTGDSRYLRRDVSTTFTIGTPRISKVDIKNHTMTVYEDGQKQKTIPISAGQPSYPTWNGTMVVLDKAPMVNMTSESVGIADPYNKDVPWAVHLTTSGTYAHAAPGTRASATSARPTRATAASACPSPTASGSTTAPPEATSSKSPAPPAPRSPPATASATGTSPTPPGKSSAPCAEPPRTCGRPHRQGAGARKHAERRIVTARQPFPKRQP</sequence>
<dbReference type="InterPro" id="IPR041280">
    <property type="entry name" value="Big_10"/>
</dbReference>
<comment type="caution">
    <text evidence="10">The sequence shown here is derived from an EMBL/GenBank/DDBJ whole genome shotgun (WGS) entry which is preliminary data.</text>
</comment>
<evidence type="ECO:0000256" key="4">
    <source>
        <dbReference type="ARBA" id="ARBA00022984"/>
    </source>
</evidence>
<name>A0A4D4L9T7_STRVO</name>
<evidence type="ECO:0000259" key="8">
    <source>
        <dbReference type="Pfam" id="PF03734"/>
    </source>
</evidence>
<dbReference type="PANTHER" id="PTHR30582">
    <property type="entry name" value="L,D-TRANSPEPTIDASE"/>
    <property type="match status" value="1"/>
</dbReference>
<feature type="region of interest" description="Disordered" evidence="7">
    <location>
        <begin position="1"/>
        <end position="21"/>
    </location>
</feature>
<keyword evidence="5" id="KW-0012">Acyltransferase</keyword>
<keyword evidence="11" id="KW-1185">Reference proteome</keyword>
<dbReference type="CDD" id="cd13432">
    <property type="entry name" value="LDT_IgD_like_2"/>
    <property type="match status" value="1"/>
</dbReference>
<keyword evidence="2" id="KW-0808">Transferase</keyword>
<dbReference type="GO" id="GO:0018104">
    <property type="term" value="P:peptidoglycan-protein cross-linking"/>
    <property type="evidence" value="ECO:0007669"/>
    <property type="project" value="TreeGrafter"/>
</dbReference>
<dbReference type="UniPathway" id="UPA00219"/>
<keyword evidence="3" id="KW-0133">Cell shape</keyword>
<dbReference type="EMBL" id="BJHW01000001">
    <property type="protein sequence ID" value="GDY55377.1"/>
    <property type="molecule type" value="Genomic_DNA"/>
</dbReference>
<dbReference type="AlphaFoldDB" id="A0A4D4L9T7"/>
<dbReference type="PANTHER" id="PTHR30582:SF2">
    <property type="entry name" value="L,D-TRANSPEPTIDASE YCIB-RELATED"/>
    <property type="match status" value="1"/>
</dbReference>
<dbReference type="GO" id="GO:0071972">
    <property type="term" value="F:peptidoglycan L,D-transpeptidase activity"/>
    <property type="evidence" value="ECO:0007669"/>
    <property type="project" value="TreeGrafter"/>
</dbReference>
<dbReference type="Gene3D" id="2.60.40.3710">
    <property type="match status" value="1"/>
</dbReference>